<evidence type="ECO:0000313" key="1">
    <source>
        <dbReference type="EMBL" id="APW63535.1"/>
    </source>
</evidence>
<dbReference type="RefSeq" id="WP_076349869.1">
    <property type="nucleotide sequence ID" value="NZ_CP019082.1"/>
</dbReference>
<organism evidence="1 2">
    <name type="scientific">Paludisphaera borealis</name>
    <dbReference type="NCBI Taxonomy" id="1387353"/>
    <lineage>
        <taxon>Bacteria</taxon>
        <taxon>Pseudomonadati</taxon>
        <taxon>Planctomycetota</taxon>
        <taxon>Planctomycetia</taxon>
        <taxon>Isosphaerales</taxon>
        <taxon>Isosphaeraceae</taxon>
        <taxon>Paludisphaera</taxon>
    </lineage>
</organism>
<accession>A0A1U7CX72</accession>
<sequence>MRFPNPNKFNRLVSIERRNAVQEESYGSPQVVGWDELAKVYASIATVDGREYVVPGLNQNVPLATHRITFRWPGFRVKPKDRIGYEGRSFNITRVDNVEEANRFIQVLATELPV</sequence>
<dbReference type="KEGG" id="pbor:BSF38_05107"/>
<dbReference type="AlphaFoldDB" id="A0A1U7CX72"/>
<protein>
    <recommendedName>
        <fullName evidence="3">Phage head-tail adapter protein</fullName>
    </recommendedName>
</protein>
<reference evidence="2" key="1">
    <citation type="submission" date="2016-12" db="EMBL/GenBank/DDBJ databases">
        <title>Comparative genomics of four Isosphaeraceae planctomycetes: a common pool of plasmids and glycoside hydrolase genes.</title>
        <authorList>
            <person name="Ivanova A."/>
        </authorList>
    </citation>
    <scope>NUCLEOTIDE SEQUENCE [LARGE SCALE GENOMIC DNA]</scope>
    <source>
        <strain evidence="2">PX4</strain>
    </source>
</reference>
<proteinExistence type="predicted"/>
<dbReference type="InterPro" id="IPR038666">
    <property type="entry name" value="SSP1_head-tail_sf"/>
</dbReference>
<evidence type="ECO:0000313" key="2">
    <source>
        <dbReference type="Proteomes" id="UP000186309"/>
    </source>
</evidence>
<name>A0A1U7CX72_9BACT</name>
<dbReference type="Pfam" id="PF05521">
    <property type="entry name" value="Phage_HCP"/>
    <property type="match status" value="1"/>
</dbReference>
<dbReference type="EMBL" id="CP019082">
    <property type="protein sequence ID" value="APW63535.1"/>
    <property type="molecule type" value="Genomic_DNA"/>
</dbReference>
<dbReference type="Proteomes" id="UP000186309">
    <property type="component" value="Chromosome"/>
</dbReference>
<keyword evidence="2" id="KW-1185">Reference proteome</keyword>
<dbReference type="InterPro" id="IPR008767">
    <property type="entry name" value="Phage_SPP1_head-tail_adaptor"/>
</dbReference>
<evidence type="ECO:0008006" key="3">
    <source>
        <dbReference type="Google" id="ProtNLM"/>
    </source>
</evidence>
<dbReference type="OrthoDB" id="7570189at2"/>
<dbReference type="NCBIfam" id="TIGR01563">
    <property type="entry name" value="gp16_SPP1"/>
    <property type="match status" value="1"/>
</dbReference>
<gene>
    <name evidence="1" type="ORF">BSF38_05107</name>
</gene>
<dbReference type="STRING" id="1387353.BSF38_05107"/>
<dbReference type="Gene3D" id="2.40.10.270">
    <property type="entry name" value="Bacteriophage SPP1 head-tail adaptor protein"/>
    <property type="match status" value="1"/>
</dbReference>